<evidence type="ECO:0000313" key="1">
    <source>
        <dbReference type="EMBL" id="TYK11675.1"/>
    </source>
</evidence>
<proteinExistence type="predicted"/>
<accession>A0A5D3CJG0</accession>
<gene>
    <name evidence="1" type="ORF">E5676_scaffold828G00490</name>
</gene>
<evidence type="ECO:0000313" key="2">
    <source>
        <dbReference type="Proteomes" id="UP000321947"/>
    </source>
</evidence>
<reference evidence="1 2" key="1">
    <citation type="submission" date="2019-08" db="EMBL/GenBank/DDBJ databases">
        <title>Draft genome sequences of two oriental melons (Cucumis melo L. var makuwa).</title>
        <authorList>
            <person name="Kwon S.-Y."/>
        </authorList>
    </citation>
    <scope>NUCLEOTIDE SEQUENCE [LARGE SCALE GENOMIC DNA]</scope>
    <source>
        <strain evidence="2">cv. Chang Bougi</strain>
        <tissue evidence="1">Leaf</tissue>
    </source>
</reference>
<organism evidence="1 2">
    <name type="scientific">Cucumis melo var. makuwa</name>
    <name type="common">Oriental melon</name>
    <dbReference type="NCBI Taxonomy" id="1194695"/>
    <lineage>
        <taxon>Eukaryota</taxon>
        <taxon>Viridiplantae</taxon>
        <taxon>Streptophyta</taxon>
        <taxon>Embryophyta</taxon>
        <taxon>Tracheophyta</taxon>
        <taxon>Spermatophyta</taxon>
        <taxon>Magnoliopsida</taxon>
        <taxon>eudicotyledons</taxon>
        <taxon>Gunneridae</taxon>
        <taxon>Pentapetalae</taxon>
        <taxon>rosids</taxon>
        <taxon>fabids</taxon>
        <taxon>Cucurbitales</taxon>
        <taxon>Cucurbitaceae</taxon>
        <taxon>Benincaseae</taxon>
        <taxon>Cucumis</taxon>
    </lineage>
</organism>
<comment type="caution">
    <text evidence="1">The sequence shown here is derived from an EMBL/GenBank/DDBJ whole genome shotgun (WGS) entry which is preliminary data.</text>
</comment>
<protein>
    <submittedName>
        <fullName evidence="1">Uncharacterized protein</fullName>
    </submittedName>
</protein>
<name>A0A5D3CJG0_CUCMM</name>
<dbReference type="AlphaFoldDB" id="A0A5D3CJG0"/>
<dbReference type="Proteomes" id="UP000321947">
    <property type="component" value="Unassembled WGS sequence"/>
</dbReference>
<sequence>MPSHPEKKYGIERLKALGDPRFNISDRCRGMVKHGRKCFDVMDYTEGRKVKLATFLLQKEADGWWKYIFVRRSDAKLLGLANLQGHFQGQVLSEYLL</sequence>
<dbReference type="EMBL" id="SSTD01010532">
    <property type="protein sequence ID" value="TYK11675.1"/>
    <property type="molecule type" value="Genomic_DNA"/>
</dbReference>